<keyword evidence="3" id="KW-1185">Reference proteome</keyword>
<comment type="caution">
    <text evidence="2">The sequence shown here is derived from an EMBL/GenBank/DDBJ whole genome shotgun (WGS) entry which is preliminary data.</text>
</comment>
<evidence type="ECO:0000313" key="2">
    <source>
        <dbReference type="EMBL" id="RSL17928.1"/>
    </source>
</evidence>
<dbReference type="InterPro" id="IPR050400">
    <property type="entry name" value="Bact_Cytoskel_RodZ"/>
</dbReference>
<dbReference type="PANTHER" id="PTHR34475:SF1">
    <property type="entry name" value="CYTOSKELETON PROTEIN RODZ"/>
    <property type="match status" value="1"/>
</dbReference>
<proteinExistence type="predicted"/>
<dbReference type="Pfam" id="PF13413">
    <property type="entry name" value="HTH_25"/>
    <property type="match status" value="1"/>
</dbReference>
<name>A0A428MLZ4_9BACT</name>
<evidence type="ECO:0000256" key="1">
    <source>
        <dbReference type="SAM" id="Phobius"/>
    </source>
</evidence>
<dbReference type="RefSeq" id="WP_185827214.1">
    <property type="nucleotide sequence ID" value="NZ_RSDW01000001.1"/>
</dbReference>
<gene>
    <name evidence="2" type="ORF">EDE15_3480</name>
</gene>
<feature type="transmembrane region" description="Helical" evidence="1">
    <location>
        <begin position="111"/>
        <end position="129"/>
    </location>
</feature>
<reference evidence="2 3" key="1">
    <citation type="submission" date="2018-12" db="EMBL/GenBank/DDBJ databases">
        <title>Sequencing of bacterial isolates from soil warming experiment in Harvard Forest, Massachusetts, USA.</title>
        <authorList>
            <person name="Deangelis K."/>
        </authorList>
    </citation>
    <scope>NUCLEOTIDE SEQUENCE [LARGE SCALE GENOMIC DNA]</scope>
    <source>
        <strain evidence="2 3">EB153</strain>
    </source>
</reference>
<evidence type="ECO:0000313" key="3">
    <source>
        <dbReference type="Proteomes" id="UP000269669"/>
    </source>
</evidence>
<keyword evidence="1" id="KW-0812">Transmembrane</keyword>
<accession>A0A428MLZ4</accession>
<dbReference type="PANTHER" id="PTHR34475">
    <property type="match status" value="1"/>
</dbReference>
<dbReference type="InterPro" id="IPR010982">
    <property type="entry name" value="Lambda_DNA-bd_dom_sf"/>
</dbReference>
<dbReference type="AlphaFoldDB" id="A0A428MLZ4"/>
<dbReference type="Proteomes" id="UP000269669">
    <property type="component" value="Unassembled WGS sequence"/>
</dbReference>
<dbReference type="Gene3D" id="1.10.260.40">
    <property type="entry name" value="lambda repressor-like DNA-binding domains"/>
    <property type="match status" value="1"/>
</dbReference>
<organism evidence="2 3">
    <name type="scientific">Edaphobacter aggregans</name>
    <dbReference type="NCBI Taxonomy" id="570835"/>
    <lineage>
        <taxon>Bacteria</taxon>
        <taxon>Pseudomonadati</taxon>
        <taxon>Acidobacteriota</taxon>
        <taxon>Terriglobia</taxon>
        <taxon>Terriglobales</taxon>
        <taxon>Acidobacteriaceae</taxon>
        <taxon>Edaphobacter</taxon>
    </lineage>
</organism>
<dbReference type="EMBL" id="RSDW01000001">
    <property type="protein sequence ID" value="RSL17928.1"/>
    <property type="molecule type" value="Genomic_DNA"/>
</dbReference>
<dbReference type="GO" id="GO:0003677">
    <property type="term" value="F:DNA binding"/>
    <property type="evidence" value="ECO:0007669"/>
    <property type="project" value="InterPro"/>
</dbReference>
<sequence length="138" mass="16147">MERFCDELRLERERRNISIDEICAVTKVAPRHLHALEAGEYRELPGGVFRKGIVRSYLKVLELDEVPWIERFEASLRESGEYEPDSEDWAEFAENVRRNRGGTAFIIDPRWMGIAMMVITLVVLGWSVWKFVLHGRLL</sequence>
<protein>
    <submittedName>
        <fullName evidence="2">Helix-turn-helix protein</fullName>
    </submittedName>
</protein>
<keyword evidence="1" id="KW-1133">Transmembrane helix</keyword>
<keyword evidence="1" id="KW-0472">Membrane</keyword>